<dbReference type="GO" id="GO:0005768">
    <property type="term" value="C:endosome"/>
    <property type="evidence" value="ECO:0007669"/>
    <property type="project" value="TreeGrafter"/>
</dbReference>
<dbReference type="GO" id="GO:0030125">
    <property type="term" value="C:clathrin vesicle coat"/>
    <property type="evidence" value="ECO:0007669"/>
    <property type="project" value="TreeGrafter"/>
</dbReference>
<feature type="compositionally biased region" description="Polar residues" evidence="1">
    <location>
        <begin position="247"/>
        <end position="271"/>
    </location>
</feature>
<reference evidence="2 3" key="1">
    <citation type="journal article" date="2020" name="Mol. Plant">
        <title>The Chromosome-Based Rubber Tree Genome Provides New Insights into Spurge Genome Evolution and Rubber Biosynthesis.</title>
        <authorList>
            <person name="Liu J."/>
            <person name="Shi C."/>
            <person name="Shi C.C."/>
            <person name="Li W."/>
            <person name="Zhang Q.J."/>
            <person name="Zhang Y."/>
            <person name="Li K."/>
            <person name="Lu H.F."/>
            <person name="Shi C."/>
            <person name="Zhu S.T."/>
            <person name="Xiao Z.Y."/>
            <person name="Nan H."/>
            <person name="Yue Y."/>
            <person name="Zhu X.G."/>
            <person name="Wu Y."/>
            <person name="Hong X.N."/>
            <person name="Fan G.Y."/>
            <person name="Tong Y."/>
            <person name="Zhang D."/>
            <person name="Mao C.L."/>
            <person name="Liu Y.L."/>
            <person name="Hao S.J."/>
            <person name="Liu W.Q."/>
            <person name="Lv M.Q."/>
            <person name="Zhang H.B."/>
            <person name="Liu Y."/>
            <person name="Hu-Tang G.R."/>
            <person name="Wang J.P."/>
            <person name="Wang J.H."/>
            <person name="Sun Y.H."/>
            <person name="Ni S.B."/>
            <person name="Chen W.B."/>
            <person name="Zhang X.C."/>
            <person name="Jiao Y.N."/>
            <person name="Eichler E.E."/>
            <person name="Li G.H."/>
            <person name="Liu X."/>
            <person name="Gao L.Z."/>
        </authorList>
    </citation>
    <scope>NUCLEOTIDE SEQUENCE [LARGE SCALE GENOMIC DNA]</scope>
    <source>
        <strain evidence="3">cv. GT1</strain>
        <tissue evidence="2">Leaf</tissue>
    </source>
</reference>
<keyword evidence="3" id="KW-1185">Reference proteome</keyword>
<protein>
    <submittedName>
        <fullName evidence="2">Uncharacterized protein</fullName>
    </submittedName>
</protein>
<dbReference type="PANTHER" id="PTHR12276">
    <property type="entry name" value="EPSIN/ENT-RELATED"/>
    <property type="match status" value="1"/>
</dbReference>
<organism evidence="2 3">
    <name type="scientific">Hevea brasiliensis</name>
    <name type="common">Para rubber tree</name>
    <name type="synonym">Siphonia brasiliensis</name>
    <dbReference type="NCBI Taxonomy" id="3981"/>
    <lineage>
        <taxon>Eukaryota</taxon>
        <taxon>Viridiplantae</taxon>
        <taxon>Streptophyta</taxon>
        <taxon>Embryophyta</taxon>
        <taxon>Tracheophyta</taxon>
        <taxon>Spermatophyta</taxon>
        <taxon>Magnoliopsida</taxon>
        <taxon>eudicotyledons</taxon>
        <taxon>Gunneridae</taxon>
        <taxon>Pentapetalae</taxon>
        <taxon>rosids</taxon>
        <taxon>fabids</taxon>
        <taxon>Malpighiales</taxon>
        <taxon>Euphorbiaceae</taxon>
        <taxon>Crotonoideae</taxon>
        <taxon>Micrandreae</taxon>
        <taxon>Hevea</taxon>
    </lineage>
</organism>
<evidence type="ECO:0000313" key="3">
    <source>
        <dbReference type="Proteomes" id="UP000467840"/>
    </source>
</evidence>
<gene>
    <name evidence="2" type="ORF">GH714_009270</name>
</gene>
<evidence type="ECO:0000313" key="2">
    <source>
        <dbReference type="EMBL" id="KAF2300124.1"/>
    </source>
</evidence>
<comment type="caution">
    <text evidence="2">The sequence shown here is derived from an EMBL/GenBank/DDBJ whole genome shotgun (WGS) entry which is preliminary data.</text>
</comment>
<dbReference type="EMBL" id="JAAGAX010000010">
    <property type="protein sequence ID" value="KAF2300124.1"/>
    <property type="molecule type" value="Genomic_DNA"/>
</dbReference>
<evidence type="ECO:0000256" key="1">
    <source>
        <dbReference type="SAM" id="MobiDB-lite"/>
    </source>
</evidence>
<sequence>MTHSAVNVQPASTNSQFMPQEPTSHQETDILADILPPSGPSPTVTTQTGFSALAGEPGEPTASIYGSCNSQAGSVAPIAPNVAPNMSPHPAQFNSGNFLTHGGSTAPFLQTWLHKLRLDQGHNLTMEIYFHSKFLWPQLAHPVLTILQVDQLHSITMETFSHKGSASPAVSQAAHYATGATPQFNDGNFLPQQGSTALVGLQVAHQTATGATPQFNNGNLMPQQGSAAPVVSQVGYQAPAVPAAQHNSDLFSQGSNTPMASQTAPPSSTGSLAIVPQSSKDKFETKSAVWADTLNRGLVNLNISGPKINPLADIGIDFDAINRKEKRMEKPTTAAVTSTVTMGKAMGSGSGIGRAGGRMQSPGSAMPGGYNPMMGTGGYTQQPYGGGYR</sequence>
<accession>A0A6A6LGI6</accession>
<feature type="region of interest" description="Disordered" evidence="1">
    <location>
        <begin position="247"/>
        <end position="278"/>
    </location>
</feature>
<dbReference type="GO" id="GO:0006897">
    <property type="term" value="P:endocytosis"/>
    <property type="evidence" value="ECO:0007669"/>
    <property type="project" value="TreeGrafter"/>
</dbReference>
<dbReference type="PANTHER" id="PTHR12276:SF102">
    <property type="entry name" value="BNAC04G48710D PROTEIN"/>
    <property type="match status" value="1"/>
</dbReference>
<name>A0A6A6LGI6_HEVBR</name>
<dbReference type="Proteomes" id="UP000467840">
    <property type="component" value="Chromosome 4"/>
</dbReference>
<proteinExistence type="predicted"/>
<dbReference type="GO" id="GO:0005543">
    <property type="term" value="F:phospholipid binding"/>
    <property type="evidence" value="ECO:0007669"/>
    <property type="project" value="TreeGrafter"/>
</dbReference>
<dbReference type="GO" id="GO:0005886">
    <property type="term" value="C:plasma membrane"/>
    <property type="evidence" value="ECO:0007669"/>
    <property type="project" value="TreeGrafter"/>
</dbReference>
<dbReference type="AlphaFoldDB" id="A0A6A6LGI6"/>
<feature type="region of interest" description="Disordered" evidence="1">
    <location>
        <begin position="1"/>
        <end position="24"/>
    </location>
</feature>
<dbReference type="GO" id="GO:0030276">
    <property type="term" value="F:clathrin binding"/>
    <property type="evidence" value="ECO:0007669"/>
    <property type="project" value="TreeGrafter"/>
</dbReference>